<dbReference type="Gene3D" id="3.40.50.720">
    <property type="entry name" value="NAD(P)-binding Rossmann-like Domain"/>
    <property type="match status" value="1"/>
</dbReference>
<accession>A0A9N9Z3V6</accession>
<comment type="similarity">
    <text evidence="1">Belongs to the short-chain dehydrogenases/reductases (SDR) family.</text>
</comment>
<dbReference type="GO" id="GO:0016491">
    <property type="term" value="F:oxidoreductase activity"/>
    <property type="evidence" value="ECO:0007669"/>
    <property type="project" value="UniProtKB-KW"/>
</dbReference>
<evidence type="ECO:0000256" key="2">
    <source>
        <dbReference type="ARBA" id="ARBA00023002"/>
    </source>
</evidence>
<dbReference type="InterPro" id="IPR051911">
    <property type="entry name" value="SDR_oxidoreductase"/>
</dbReference>
<sequence>MTTPVWFITAASSGFGREIALQALQRGHTVVATARNADRITHLRDAGAHTLSLDVTADPAALKAVADDVFARFGRVDYLINAAGYILDAAVEEATPKEIFDAFNTNVFGAVATIKAFLPHLRAQPPLDPSTGTRATLVAFGSLGSWTGGPTYAIYAMTKWSCSALMESLAAEVASYGIRATVVEPGYFRTGFLNPGAKVTSQERLPAYEDPSSAAGQVRAALLTTDGNQPGDVVKGGKTIVDILTGTGVAEGKKLPVRIVLGTDCEETIRGKIKQTEGILEEWKDVIRTTDY</sequence>
<dbReference type="PANTHER" id="PTHR43976">
    <property type="entry name" value="SHORT CHAIN DEHYDROGENASE"/>
    <property type="match status" value="1"/>
</dbReference>
<dbReference type="InterPro" id="IPR036291">
    <property type="entry name" value="NAD(P)-bd_dom_sf"/>
</dbReference>
<reference evidence="4" key="1">
    <citation type="submission" date="2019-06" db="EMBL/GenBank/DDBJ databases">
        <authorList>
            <person name="Broberg M."/>
        </authorList>
    </citation>
    <scope>NUCLEOTIDE SEQUENCE [LARGE SCALE GENOMIC DNA]</scope>
</reference>
<dbReference type="SUPFAM" id="SSF51735">
    <property type="entry name" value="NAD(P)-binding Rossmann-fold domains"/>
    <property type="match status" value="1"/>
</dbReference>
<dbReference type="Pfam" id="PF00106">
    <property type="entry name" value="adh_short"/>
    <property type="match status" value="1"/>
</dbReference>
<proteinExistence type="inferred from homology"/>
<dbReference type="AlphaFoldDB" id="A0A9N9Z3V6"/>
<dbReference type="Proteomes" id="UP000775872">
    <property type="component" value="Unassembled WGS sequence"/>
</dbReference>
<dbReference type="CDD" id="cd05374">
    <property type="entry name" value="17beta-HSD-like_SDR_c"/>
    <property type="match status" value="1"/>
</dbReference>
<dbReference type="PANTHER" id="PTHR43976:SF16">
    <property type="entry name" value="SHORT-CHAIN DEHYDROGENASE_REDUCTASE FAMILY PROTEIN"/>
    <property type="match status" value="1"/>
</dbReference>
<comment type="caution">
    <text evidence="3">The sequence shown here is derived from an EMBL/GenBank/DDBJ whole genome shotgun (WGS) entry which is preliminary data.</text>
</comment>
<organism evidence="3 4">
    <name type="scientific">Clonostachys solani</name>
    <dbReference type="NCBI Taxonomy" id="160281"/>
    <lineage>
        <taxon>Eukaryota</taxon>
        <taxon>Fungi</taxon>
        <taxon>Dikarya</taxon>
        <taxon>Ascomycota</taxon>
        <taxon>Pezizomycotina</taxon>
        <taxon>Sordariomycetes</taxon>
        <taxon>Hypocreomycetidae</taxon>
        <taxon>Hypocreales</taxon>
        <taxon>Bionectriaceae</taxon>
        <taxon>Clonostachys</taxon>
    </lineage>
</organism>
<evidence type="ECO:0000256" key="1">
    <source>
        <dbReference type="ARBA" id="ARBA00006484"/>
    </source>
</evidence>
<gene>
    <name evidence="3" type="ORF">CSOL1703_00000380</name>
</gene>
<dbReference type="PRINTS" id="PR00081">
    <property type="entry name" value="GDHRDH"/>
</dbReference>
<evidence type="ECO:0000313" key="4">
    <source>
        <dbReference type="Proteomes" id="UP000775872"/>
    </source>
</evidence>
<evidence type="ECO:0000313" key="3">
    <source>
        <dbReference type="EMBL" id="CAH0048434.1"/>
    </source>
</evidence>
<keyword evidence="2" id="KW-0560">Oxidoreductase</keyword>
<keyword evidence="4" id="KW-1185">Reference proteome</keyword>
<dbReference type="OrthoDB" id="1274115at2759"/>
<name>A0A9N9Z3V6_9HYPO</name>
<dbReference type="InterPro" id="IPR002347">
    <property type="entry name" value="SDR_fam"/>
</dbReference>
<protein>
    <submittedName>
        <fullName evidence="3">Uncharacterized protein</fullName>
    </submittedName>
</protein>
<reference evidence="3 4" key="2">
    <citation type="submission" date="2021-10" db="EMBL/GenBank/DDBJ databases">
        <authorList>
            <person name="Piombo E."/>
        </authorList>
    </citation>
    <scope>NUCLEOTIDE SEQUENCE [LARGE SCALE GENOMIC DNA]</scope>
</reference>
<dbReference type="EMBL" id="CABFOC020000035">
    <property type="protein sequence ID" value="CAH0048434.1"/>
    <property type="molecule type" value="Genomic_DNA"/>
</dbReference>